<dbReference type="AlphaFoldDB" id="T1GJM3"/>
<dbReference type="Gene3D" id="2.60.40.10">
    <property type="entry name" value="Immunoglobulins"/>
    <property type="match status" value="6"/>
</dbReference>
<dbReference type="Pfam" id="PF07679">
    <property type="entry name" value="I-set"/>
    <property type="match status" value="1"/>
</dbReference>
<proteinExistence type="predicted"/>
<dbReference type="InterPro" id="IPR013783">
    <property type="entry name" value="Ig-like_fold"/>
</dbReference>
<feature type="domain" description="Ig-like" evidence="2">
    <location>
        <begin position="275"/>
        <end position="361"/>
    </location>
</feature>
<feature type="domain" description="Ig-like" evidence="2">
    <location>
        <begin position="366"/>
        <end position="439"/>
    </location>
</feature>
<feature type="domain" description="Ig-like" evidence="2">
    <location>
        <begin position="4"/>
        <end position="92"/>
    </location>
</feature>
<dbReference type="STRING" id="36166.T1GJM3"/>
<dbReference type="SMART" id="SM00408">
    <property type="entry name" value="IGc2"/>
    <property type="match status" value="3"/>
</dbReference>
<accession>T1GJM3</accession>
<dbReference type="FunFam" id="2.60.40.10:FF:001049">
    <property type="entry name" value="Down syndrome cell adhesion molecule-like protein Dscam2"/>
    <property type="match status" value="1"/>
</dbReference>
<dbReference type="GO" id="GO:0070593">
    <property type="term" value="P:dendrite self-avoidance"/>
    <property type="evidence" value="ECO:0007669"/>
    <property type="project" value="TreeGrafter"/>
</dbReference>
<evidence type="ECO:0000259" key="2">
    <source>
        <dbReference type="PROSITE" id="PS50835"/>
    </source>
</evidence>
<dbReference type="GO" id="GO:0030424">
    <property type="term" value="C:axon"/>
    <property type="evidence" value="ECO:0007669"/>
    <property type="project" value="TreeGrafter"/>
</dbReference>
<dbReference type="PANTHER" id="PTHR10075:SF100">
    <property type="entry name" value="FASCICLIN-2"/>
    <property type="match status" value="1"/>
</dbReference>
<dbReference type="InterPro" id="IPR003598">
    <property type="entry name" value="Ig_sub2"/>
</dbReference>
<dbReference type="InterPro" id="IPR003599">
    <property type="entry name" value="Ig_sub"/>
</dbReference>
<dbReference type="OMA" id="TPALFYR"/>
<keyword evidence="4" id="KW-1185">Reference proteome</keyword>
<organism evidence="3 4">
    <name type="scientific">Megaselia scalaris</name>
    <name type="common">Humpbacked fly</name>
    <name type="synonym">Phora scalaris</name>
    <dbReference type="NCBI Taxonomy" id="36166"/>
    <lineage>
        <taxon>Eukaryota</taxon>
        <taxon>Metazoa</taxon>
        <taxon>Ecdysozoa</taxon>
        <taxon>Arthropoda</taxon>
        <taxon>Hexapoda</taxon>
        <taxon>Insecta</taxon>
        <taxon>Pterygota</taxon>
        <taxon>Neoptera</taxon>
        <taxon>Endopterygota</taxon>
        <taxon>Diptera</taxon>
        <taxon>Brachycera</taxon>
        <taxon>Muscomorpha</taxon>
        <taxon>Platypezoidea</taxon>
        <taxon>Phoridae</taxon>
        <taxon>Megaseliini</taxon>
        <taxon>Megaselia</taxon>
    </lineage>
</organism>
<dbReference type="Pfam" id="PF13927">
    <property type="entry name" value="Ig_3"/>
    <property type="match status" value="2"/>
</dbReference>
<dbReference type="CDD" id="cd00096">
    <property type="entry name" value="Ig"/>
    <property type="match status" value="1"/>
</dbReference>
<dbReference type="PROSITE" id="PS50835">
    <property type="entry name" value="IG_LIKE"/>
    <property type="match status" value="5"/>
</dbReference>
<dbReference type="SMART" id="SM00409">
    <property type="entry name" value="IG"/>
    <property type="match status" value="3"/>
</dbReference>
<evidence type="ECO:0000313" key="4">
    <source>
        <dbReference type="Proteomes" id="UP000015102"/>
    </source>
</evidence>
<dbReference type="Proteomes" id="UP000015102">
    <property type="component" value="Unassembled WGS sequence"/>
</dbReference>
<protein>
    <recommendedName>
        <fullName evidence="2">Ig-like domain-containing protein</fullName>
    </recommendedName>
</protein>
<dbReference type="InterPro" id="IPR013098">
    <property type="entry name" value="Ig_I-set"/>
</dbReference>
<evidence type="ECO:0000313" key="3">
    <source>
        <dbReference type="EnsemblMetazoa" id="MESCA003673-PA"/>
    </source>
</evidence>
<dbReference type="SUPFAM" id="SSF48726">
    <property type="entry name" value="Immunoglobulin"/>
    <property type="match status" value="5"/>
</dbReference>
<reference evidence="4" key="1">
    <citation type="submission" date="2013-02" db="EMBL/GenBank/DDBJ databases">
        <authorList>
            <person name="Hughes D."/>
        </authorList>
    </citation>
    <scope>NUCLEOTIDE SEQUENCE</scope>
    <source>
        <strain>Durham</strain>
        <strain evidence="4">NC isolate 2 -- Noor lab</strain>
    </source>
</reference>
<dbReference type="InterPro" id="IPR007110">
    <property type="entry name" value="Ig-like_dom"/>
</dbReference>
<keyword evidence="1" id="KW-0393">Immunoglobulin domain</keyword>
<reference evidence="3" key="2">
    <citation type="submission" date="2015-06" db="UniProtKB">
        <authorList>
            <consortium name="EnsemblMetazoa"/>
        </authorList>
    </citation>
    <scope>IDENTIFICATION</scope>
</reference>
<dbReference type="GO" id="GO:0007411">
    <property type="term" value="P:axon guidance"/>
    <property type="evidence" value="ECO:0007669"/>
    <property type="project" value="TreeGrafter"/>
</dbReference>
<dbReference type="GO" id="GO:0007156">
    <property type="term" value="P:homophilic cell adhesion via plasma membrane adhesion molecules"/>
    <property type="evidence" value="ECO:0007669"/>
    <property type="project" value="TreeGrafter"/>
</dbReference>
<dbReference type="GO" id="GO:0098632">
    <property type="term" value="F:cell-cell adhesion mediator activity"/>
    <property type="evidence" value="ECO:0007669"/>
    <property type="project" value="TreeGrafter"/>
</dbReference>
<dbReference type="PANTHER" id="PTHR10075">
    <property type="entry name" value="BASIGIN RELATED"/>
    <property type="match status" value="1"/>
</dbReference>
<dbReference type="HOGENOM" id="CLU_021550_0_0_1"/>
<dbReference type="EMBL" id="CAQQ02142345">
    <property type="status" value="NOT_ANNOTATED_CDS"/>
    <property type="molecule type" value="Genomic_DNA"/>
</dbReference>
<evidence type="ECO:0000256" key="1">
    <source>
        <dbReference type="ARBA" id="ARBA00023319"/>
    </source>
</evidence>
<feature type="domain" description="Ig-like" evidence="2">
    <location>
        <begin position="442"/>
        <end position="537"/>
    </location>
</feature>
<sequence>MEPPSKLEFSNSSGGWLDCSATGIPQPTINWLTADGQLVGDISGVRRVLLNGTLLLMPFPASIYRQEIHNTIYRCIASNIAGQIVSRDVQVRAVVAQAFNVEVEILSAPLGCSAILRCLIPTFVRELVRVVSWVQEPSIYIYPSLQGDGKYHLLPTGELFVHNLQHSDELQSFRCRSMHKLTRQVVISSPARIRLNGLASGLYSPSIIEHTTHVQWYFNNKMEIVPVQSGQRVRLLGPILAIEAVTIDDSGDYKCTVSNAAGESSVDIRLSVAAPLQIEIQPPTLSVNMGAMAEFRCRVSSNGMQINTPHILWFKDGRQLPSGRLEDTLIINRVSRENKGMYQCVVRRPEGDTFQATAELQLGVPPIIEPFSFQDGLAEGMRTRTVCGVSRGDAPLYLNWLKDNEPIPSTLGLNITLIDQYSSLLSIPFLTSQHTGEYTLPPRWIVEPIDVSINRNRNAIIHCQASGVPTPTITWKKAIGSKTGEFEEIRDTLHTKLLVNGSLALHYVQEDKEGFYLCQASNGIGTGIGKVVQLKVN</sequence>
<feature type="domain" description="Ig-like" evidence="2">
    <location>
        <begin position="137"/>
        <end position="271"/>
    </location>
</feature>
<dbReference type="FunFam" id="2.60.40.10:FF:000104">
    <property type="entry name" value="Down syndrome cell adhesion molecule b"/>
    <property type="match status" value="1"/>
</dbReference>
<dbReference type="EnsemblMetazoa" id="MESCA003673-RA">
    <property type="protein sequence ID" value="MESCA003673-PA"/>
    <property type="gene ID" value="MESCA003673"/>
</dbReference>
<dbReference type="GO" id="GO:0005886">
    <property type="term" value="C:plasma membrane"/>
    <property type="evidence" value="ECO:0007669"/>
    <property type="project" value="TreeGrafter"/>
</dbReference>
<dbReference type="InterPro" id="IPR036179">
    <property type="entry name" value="Ig-like_dom_sf"/>
</dbReference>
<name>T1GJM3_MEGSC</name>